<gene>
    <name evidence="1" type="ORF">PBRA_001944</name>
</gene>
<organism evidence="1 2">
    <name type="scientific">Plasmodiophora brassicae</name>
    <name type="common">Clubroot disease agent</name>
    <dbReference type="NCBI Taxonomy" id="37360"/>
    <lineage>
        <taxon>Eukaryota</taxon>
        <taxon>Sar</taxon>
        <taxon>Rhizaria</taxon>
        <taxon>Endomyxa</taxon>
        <taxon>Phytomyxea</taxon>
        <taxon>Plasmodiophorida</taxon>
        <taxon>Plasmodiophoridae</taxon>
        <taxon>Plasmodiophora</taxon>
    </lineage>
</organism>
<dbReference type="AlphaFoldDB" id="A0A0G4J138"/>
<protein>
    <submittedName>
        <fullName evidence="1">Uncharacterized protein</fullName>
    </submittedName>
</protein>
<evidence type="ECO:0000313" key="2">
    <source>
        <dbReference type="Proteomes" id="UP000039324"/>
    </source>
</evidence>
<proteinExistence type="predicted"/>
<evidence type="ECO:0000313" key="1">
    <source>
        <dbReference type="EMBL" id="CEP01338.1"/>
    </source>
</evidence>
<name>A0A0G4J138_PLABS</name>
<sequence>MTPPSKHVVMTYSMEFLALIREPDYWKPTWKRCLNLHSRYNIPHMSKKPGMRDLFDFYEHMRLAHRTWIQPDPRLRKELIVDWNESLVDYILSKFNVDPPPTIEKVCVDFKKSKEFLEADAAFRKREMEERLALFKDEEL</sequence>
<dbReference type="Proteomes" id="UP000039324">
    <property type="component" value="Unassembled WGS sequence"/>
</dbReference>
<keyword evidence="2" id="KW-1185">Reference proteome</keyword>
<dbReference type="EMBL" id="CDSF01000112">
    <property type="protein sequence ID" value="CEP01338.1"/>
    <property type="molecule type" value="Genomic_DNA"/>
</dbReference>
<reference evidence="1 2" key="1">
    <citation type="submission" date="2015-02" db="EMBL/GenBank/DDBJ databases">
        <authorList>
            <person name="Chooi Y.-H."/>
        </authorList>
    </citation>
    <scope>NUCLEOTIDE SEQUENCE [LARGE SCALE GENOMIC DNA]</scope>
    <source>
        <strain evidence="1">E3</strain>
    </source>
</reference>
<accession>A0A0G4J138</accession>